<dbReference type="AlphaFoldDB" id="A0AAU9K9H1"/>
<gene>
    <name evidence="1" type="ORF">BSTOLATCC_MIC58389</name>
</gene>
<comment type="caution">
    <text evidence="1">The sequence shown here is derived from an EMBL/GenBank/DDBJ whole genome shotgun (WGS) entry which is preliminary data.</text>
</comment>
<dbReference type="GO" id="GO:0008168">
    <property type="term" value="F:methyltransferase activity"/>
    <property type="evidence" value="ECO:0007669"/>
    <property type="project" value="InterPro"/>
</dbReference>
<dbReference type="Gene3D" id="3.40.50.150">
    <property type="entry name" value="Vaccinia Virus protein VP39"/>
    <property type="match status" value="1"/>
</dbReference>
<accession>A0AAU9K9H1</accession>
<dbReference type="InterPro" id="IPR029063">
    <property type="entry name" value="SAM-dependent_MTases_sf"/>
</dbReference>
<protein>
    <submittedName>
        <fullName evidence="1">Uncharacterized protein</fullName>
    </submittedName>
</protein>
<sequence>MSTGGYALHGYNEGSLYQRTLLMKLSDVFMESLEHARSSTSEQIVIADYGSSEGYNSMVFLRRALSKIRENSFNQILVIHNDLPENEWTKTFKTILESEESYLKLPNVYFLTVGRSFYDQILPNNSVHIGFTSAAFHWLSQPLSAPDHAIPSSSSDPDFKNLAYSLAHDDLVILLRNRHKELTNSGQLIVQILLENSPIINSFGAIINTTVENAFRKGYITEDEKRSITVPWYGRSYEEIQRALNEISDLYKVISFPHLDDNELYFDNLPEEIRVEIMNELKNLEAYFLKGALQRAIKRNEEEKNAIYVMLITELFDVIDTSKVDRWPTFQYFVLEKNS</sequence>
<dbReference type="EMBL" id="CAJZBQ010000056">
    <property type="protein sequence ID" value="CAG9333585.1"/>
    <property type="molecule type" value="Genomic_DNA"/>
</dbReference>
<dbReference type="Proteomes" id="UP001162131">
    <property type="component" value="Unassembled WGS sequence"/>
</dbReference>
<organism evidence="1 2">
    <name type="scientific">Blepharisma stoltei</name>
    <dbReference type="NCBI Taxonomy" id="1481888"/>
    <lineage>
        <taxon>Eukaryota</taxon>
        <taxon>Sar</taxon>
        <taxon>Alveolata</taxon>
        <taxon>Ciliophora</taxon>
        <taxon>Postciliodesmatophora</taxon>
        <taxon>Heterotrichea</taxon>
        <taxon>Heterotrichida</taxon>
        <taxon>Blepharismidae</taxon>
        <taxon>Blepharisma</taxon>
    </lineage>
</organism>
<keyword evidence="2" id="KW-1185">Reference proteome</keyword>
<dbReference type="InterPro" id="IPR005299">
    <property type="entry name" value="MeTrfase_7"/>
</dbReference>
<dbReference type="PANTHER" id="PTHR31009">
    <property type="entry name" value="S-ADENOSYL-L-METHIONINE:CARBOXYL METHYLTRANSFERASE FAMILY PROTEIN"/>
    <property type="match status" value="1"/>
</dbReference>
<evidence type="ECO:0000313" key="1">
    <source>
        <dbReference type="EMBL" id="CAG9333585.1"/>
    </source>
</evidence>
<name>A0AAU9K9H1_9CILI</name>
<evidence type="ECO:0000313" key="2">
    <source>
        <dbReference type="Proteomes" id="UP001162131"/>
    </source>
</evidence>
<reference evidence="1" key="1">
    <citation type="submission" date="2021-09" db="EMBL/GenBank/DDBJ databases">
        <authorList>
            <consortium name="AG Swart"/>
            <person name="Singh M."/>
            <person name="Singh A."/>
            <person name="Seah K."/>
            <person name="Emmerich C."/>
        </authorList>
    </citation>
    <scope>NUCLEOTIDE SEQUENCE</scope>
    <source>
        <strain evidence="1">ATCC30299</strain>
    </source>
</reference>
<proteinExistence type="predicted"/>
<dbReference type="SUPFAM" id="SSF53335">
    <property type="entry name" value="S-adenosyl-L-methionine-dependent methyltransferases"/>
    <property type="match status" value="1"/>
</dbReference>
<dbReference type="Pfam" id="PF03492">
    <property type="entry name" value="Methyltransf_7"/>
    <property type="match status" value="1"/>
</dbReference>